<accession>A0AB39HF71</accession>
<dbReference type="RefSeq" id="WP_306101980.1">
    <property type="nucleotide sequence ID" value="NZ_CP162601.1"/>
</dbReference>
<dbReference type="Gene3D" id="1.10.10.10">
    <property type="entry name" value="Winged helix-like DNA-binding domain superfamily/Winged helix DNA-binding domain"/>
    <property type="match status" value="1"/>
</dbReference>
<dbReference type="SUPFAM" id="SSF46785">
    <property type="entry name" value="Winged helix' DNA-binding domain"/>
    <property type="match status" value="1"/>
</dbReference>
<dbReference type="Pfam" id="PF00392">
    <property type="entry name" value="GntR"/>
    <property type="match status" value="1"/>
</dbReference>
<dbReference type="PANTHER" id="PTHR43537:SF44">
    <property type="entry name" value="GNTR FAMILY REGULATORY PROTEIN"/>
    <property type="match status" value="1"/>
</dbReference>
<dbReference type="InterPro" id="IPR008920">
    <property type="entry name" value="TF_FadR/GntR_C"/>
</dbReference>
<organism evidence="5">
    <name type="scientific">Vibrio sp. HB236076</name>
    <dbReference type="NCBI Taxonomy" id="3232307"/>
    <lineage>
        <taxon>Bacteria</taxon>
        <taxon>Pseudomonadati</taxon>
        <taxon>Pseudomonadota</taxon>
        <taxon>Gammaproteobacteria</taxon>
        <taxon>Vibrionales</taxon>
        <taxon>Vibrionaceae</taxon>
        <taxon>Vibrio</taxon>
    </lineage>
</organism>
<dbReference type="PANTHER" id="PTHR43537">
    <property type="entry name" value="TRANSCRIPTIONAL REGULATOR, GNTR FAMILY"/>
    <property type="match status" value="1"/>
</dbReference>
<evidence type="ECO:0000259" key="4">
    <source>
        <dbReference type="PROSITE" id="PS50949"/>
    </source>
</evidence>
<evidence type="ECO:0000256" key="2">
    <source>
        <dbReference type="ARBA" id="ARBA00023125"/>
    </source>
</evidence>
<dbReference type="AlphaFoldDB" id="A0AB39HF71"/>
<dbReference type="GO" id="GO:0003700">
    <property type="term" value="F:DNA-binding transcription factor activity"/>
    <property type="evidence" value="ECO:0007669"/>
    <property type="project" value="InterPro"/>
</dbReference>
<evidence type="ECO:0000256" key="3">
    <source>
        <dbReference type="ARBA" id="ARBA00023163"/>
    </source>
</evidence>
<dbReference type="SMART" id="SM00895">
    <property type="entry name" value="FCD"/>
    <property type="match status" value="1"/>
</dbReference>
<dbReference type="PRINTS" id="PR00035">
    <property type="entry name" value="HTHGNTR"/>
</dbReference>
<proteinExistence type="predicted"/>
<dbReference type="InterPro" id="IPR036388">
    <property type="entry name" value="WH-like_DNA-bd_sf"/>
</dbReference>
<dbReference type="InterPro" id="IPR011711">
    <property type="entry name" value="GntR_C"/>
</dbReference>
<dbReference type="KEGG" id="vih:AB0763_11865"/>
<dbReference type="GO" id="GO:0003677">
    <property type="term" value="F:DNA binding"/>
    <property type="evidence" value="ECO:0007669"/>
    <property type="project" value="UniProtKB-KW"/>
</dbReference>
<evidence type="ECO:0000313" key="5">
    <source>
        <dbReference type="EMBL" id="XDK24849.1"/>
    </source>
</evidence>
<evidence type="ECO:0000256" key="1">
    <source>
        <dbReference type="ARBA" id="ARBA00023015"/>
    </source>
</evidence>
<reference evidence="5" key="1">
    <citation type="submission" date="2024-07" db="EMBL/GenBank/DDBJ databases">
        <title>Genome Analysis of a Potential Novel Vibrio Species Secreting pH- and Thermo-stable Alginate Lyase and its Application in Producing Alginate Oligosaccharides.</title>
        <authorList>
            <person name="Huang H."/>
            <person name="Bao K."/>
        </authorList>
    </citation>
    <scope>NUCLEOTIDE SEQUENCE</scope>
    <source>
        <strain evidence="5">HB236076</strain>
    </source>
</reference>
<keyword evidence="1" id="KW-0805">Transcription regulation</keyword>
<dbReference type="InterPro" id="IPR036390">
    <property type="entry name" value="WH_DNA-bd_sf"/>
</dbReference>
<dbReference type="Pfam" id="PF07729">
    <property type="entry name" value="FCD"/>
    <property type="match status" value="1"/>
</dbReference>
<name>A0AB39HF71_9VIBR</name>
<keyword evidence="2" id="KW-0238">DNA-binding</keyword>
<dbReference type="EMBL" id="CP162601">
    <property type="protein sequence ID" value="XDK24849.1"/>
    <property type="molecule type" value="Genomic_DNA"/>
</dbReference>
<dbReference type="SUPFAM" id="SSF48008">
    <property type="entry name" value="GntR ligand-binding domain-like"/>
    <property type="match status" value="1"/>
</dbReference>
<dbReference type="SMART" id="SM00345">
    <property type="entry name" value="HTH_GNTR"/>
    <property type="match status" value="1"/>
</dbReference>
<dbReference type="CDD" id="cd07377">
    <property type="entry name" value="WHTH_GntR"/>
    <property type="match status" value="1"/>
</dbReference>
<dbReference type="PROSITE" id="PS50949">
    <property type="entry name" value="HTH_GNTR"/>
    <property type="match status" value="1"/>
</dbReference>
<sequence>MANSFSSISGSKRSLHVQVAREIARGILSGKIEQGSILPGEMFLCEQFGVSRTALREAVKLLTSKGMLESRPKVGTKVVERAYWNFLDSQLLEWMDGITDKSVFYRQFLGLRLAIEPEACLLAAKHATAEQRIQLSEAFQEMCVVAEAQPFDQQKWTQVDMRFHDLIFRSTGNDFYLPFGNILKTMFVNFFIHSSKDGGTCIDEHRTIYEAIMAGNGEKAKLASVTHLNENNHRLQALEEQNQALLAQSGIKKAV</sequence>
<dbReference type="InterPro" id="IPR000524">
    <property type="entry name" value="Tscrpt_reg_HTH_GntR"/>
</dbReference>
<feature type="domain" description="HTH gntR-type" evidence="4">
    <location>
        <begin position="13"/>
        <end position="81"/>
    </location>
</feature>
<keyword evidence="3" id="KW-0804">Transcription</keyword>
<gene>
    <name evidence="5" type="ORF">AB0763_11865</name>
</gene>
<dbReference type="Gene3D" id="1.20.120.530">
    <property type="entry name" value="GntR ligand-binding domain-like"/>
    <property type="match status" value="1"/>
</dbReference>
<protein>
    <submittedName>
        <fullName evidence="5">FadR/GntR family transcriptional regulator</fullName>
    </submittedName>
</protein>